<proteinExistence type="inferred from homology"/>
<dbReference type="SMART" id="SM00115">
    <property type="entry name" value="CASc"/>
    <property type="match status" value="1"/>
</dbReference>
<dbReference type="InterPro" id="IPR002138">
    <property type="entry name" value="Pept_C14_p10"/>
</dbReference>
<evidence type="ECO:0008006" key="7">
    <source>
        <dbReference type="Google" id="ProtNLM"/>
    </source>
</evidence>
<evidence type="ECO:0000256" key="1">
    <source>
        <dbReference type="ARBA" id="ARBA00010134"/>
    </source>
</evidence>
<dbReference type="InterPro" id="IPR056259">
    <property type="entry name" value="Dredd_N"/>
</dbReference>
<dbReference type="InterPro" id="IPR052039">
    <property type="entry name" value="Caspase-related_regulators"/>
</dbReference>
<dbReference type="Pfam" id="PF23724">
    <property type="entry name" value="Dredd_2nd"/>
    <property type="match status" value="1"/>
</dbReference>
<dbReference type="InterPro" id="IPR056260">
    <property type="entry name" value="Dredd_2nd"/>
</dbReference>
<dbReference type="Pfam" id="PF23725">
    <property type="entry name" value="Dredd_N"/>
    <property type="match status" value="1"/>
</dbReference>
<dbReference type="EMBL" id="JARPUR010000003">
    <property type="protein sequence ID" value="KAK4879284.1"/>
    <property type="molecule type" value="Genomic_DNA"/>
</dbReference>
<comment type="caution">
    <text evidence="5">The sequence shown here is derived from an EMBL/GenBank/DDBJ whole genome shotgun (WGS) entry which is preliminary data.</text>
</comment>
<dbReference type="PROSITE" id="PS50208">
    <property type="entry name" value="CASPASE_P20"/>
    <property type="match status" value="1"/>
</dbReference>
<evidence type="ECO:0000313" key="5">
    <source>
        <dbReference type="EMBL" id="KAK4879284.1"/>
    </source>
</evidence>
<dbReference type="InterPro" id="IPR029030">
    <property type="entry name" value="Caspase-like_dom_sf"/>
</dbReference>
<evidence type="ECO:0000259" key="3">
    <source>
        <dbReference type="PROSITE" id="PS50207"/>
    </source>
</evidence>
<organism evidence="5 6">
    <name type="scientific">Aquatica leii</name>
    <dbReference type="NCBI Taxonomy" id="1421715"/>
    <lineage>
        <taxon>Eukaryota</taxon>
        <taxon>Metazoa</taxon>
        <taxon>Ecdysozoa</taxon>
        <taxon>Arthropoda</taxon>
        <taxon>Hexapoda</taxon>
        <taxon>Insecta</taxon>
        <taxon>Pterygota</taxon>
        <taxon>Neoptera</taxon>
        <taxon>Endopterygota</taxon>
        <taxon>Coleoptera</taxon>
        <taxon>Polyphaga</taxon>
        <taxon>Elateriformia</taxon>
        <taxon>Elateroidea</taxon>
        <taxon>Lampyridae</taxon>
        <taxon>Luciolinae</taxon>
        <taxon>Aquatica</taxon>
    </lineage>
</organism>
<dbReference type="InterPro" id="IPR001309">
    <property type="entry name" value="Pept_C14_p20"/>
</dbReference>
<dbReference type="PRINTS" id="PR00376">
    <property type="entry name" value="IL1BCENZYME"/>
</dbReference>
<reference evidence="6" key="1">
    <citation type="submission" date="2023-01" db="EMBL/GenBank/DDBJ databases">
        <title>Key to firefly adult light organ development and bioluminescence: homeobox transcription factors regulate luciferase expression and transportation to peroxisome.</title>
        <authorList>
            <person name="Fu X."/>
        </authorList>
    </citation>
    <scope>NUCLEOTIDE SEQUENCE [LARGE SCALE GENOMIC DNA]</scope>
</reference>
<dbReference type="Gene3D" id="3.40.50.1460">
    <property type="match status" value="1"/>
</dbReference>
<accession>A0AAN7SGT9</accession>
<keyword evidence="6" id="KW-1185">Reference proteome</keyword>
<feature type="domain" description="Caspase family p20" evidence="4">
    <location>
        <begin position="253"/>
        <end position="390"/>
    </location>
</feature>
<evidence type="ECO:0000259" key="4">
    <source>
        <dbReference type="PROSITE" id="PS50208"/>
    </source>
</evidence>
<dbReference type="Pfam" id="PF00656">
    <property type="entry name" value="Peptidase_C14"/>
    <property type="match status" value="1"/>
</dbReference>
<dbReference type="SUPFAM" id="SSF52129">
    <property type="entry name" value="Caspase-like"/>
    <property type="match status" value="1"/>
</dbReference>
<feature type="domain" description="Caspase family p10" evidence="3">
    <location>
        <begin position="439"/>
        <end position="524"/>
    </location>
</feature>
<gene>
    <name evidence="5" type="ORF">RN001_007430</name>
</gene>
<dbReference type="InterPro" id="IPR015917">
    <property type="entry name" value="Pept_C14A"/>
</dbReference>
<dbReference type="AlphaFoldDB" id="A0AAN7SGT9"/>
<dbReference type="GO" id="GO:0006508">
    <property type="term" value="P:proteolysis"/>
    <property type="evidence" value="ECO:0007669"/>
    <property type="project" value="InterPro"/>
</dbReference>
<sequence>MSSDNITTDANHVLPTSKETTHFISFTIQQVTEIEQALDLMEKISLVYLLYDHVEIALQSLIQLLNGTLLNVIVEWAKQAVKTRNWHEKLIEALSIIQNFYIIENLGYKEKEVCDRFLPMNSNTSLFIHLYKKKLYRIFETMTNNQLKTFLSHVHNDFKHKQLIHKEFPMPYIEIYLLYWQSIRYITSSDLTNISKPFKIMEMFDIADTLTETTKLSGDSMLTSTSVISSTPIQKNDSWNNYEDKKYLMDPQNPGICLIINQENFYTEPDPQWAHLLPKDNIRLNDRDGTVFDCSSLKNTFEKFGYTIVIRNNLTHEELLEAVVETVNMIRKHSSLIVCILSHGLEGIVYGVNSIPVEISKIRNTICTTNTRHLKTKPKVLILQSCQGNECQVVSDDEDNEEEAFRPVTKIEPSAQVLPSLSYLQYDDGNIEMDGGSRPKTADVLLFWATVPGYGAVRDTSRGSWFIQSLCSHIQQRGHEMHFEDICTLVKQEVIDKRWKTPKSIRAMVPNKESTLSRFFFLPPIRMTLNS</sequence>
<dbReference type="PROSITE" id="PS50207">
    <property type="entry name" value="CASPASE_P10"/>
    <property type="match status" value="1"/>
</dbReference>
<dbReference type="Proteomes" id="UP001353858">
    <property type="component" value="Unassembled WGS sequence"/>
</dbReference>
<dbReference type="GO" id="GO:0004197">
    <property type="term" value="F:cysteine-type endopeptidase activity"/>
    <property type="evidence" value="ECO:0007669"/>
    <property type="project" value="InterPro"/>
</dbReference>
<protein>
    <recommendedName>
        <fullName evidence="7">Caspase-8</fullName>
    </recommendedName>
</protein>
<dbReference type="PANTHER" id="PTHR22576:SF41">
    <property type="entry name" value="CASPASE 14, APOPTOSIS-RELATED CYSTEINE PEPTIDASE"/>
    <property type="match status" value="1"/>
</dbReference>
<comment type="similarity">
    <text evidence="1 2">Belongs to the peptidase C14A family.</text>
</comment>
<dbReference type="InterPro" id="IPR011600">
    <property type="entry name" value="Pept_C14_caspase"/>
</dbReference>
<name>A0AAN7SGT9_9COLE</name>
<evidence type="ECO:0000256" key="2">
    <source>
        <dbReference type="RuleBase" id="RU003971"/>
    </source>
</evidence>
<dbReference type="PANTHER" id="PTHR22576">
    <property type="entry name" value="MUCOSA ASSOCIATED LYMPHOID TISSUE LYMPHOMA TRANSLOCATION PROTEIN 1/PARACASPASE"/>
    <property type="match status" value="1"/>
</dbReference>
<evidence type="ECO:0000313" key="6">
    <source>
        <dbReference type="Proteomes" id="UP001353858"/>
    </source>
</evidence>